<dbReference type="SMART" id="SM00255">
    <property type="entry name" value="TIR"/>
    <property type="match status" value="1"/>
</dbReference>
<keyword evidence="3" id="KW-0611">Plant defense</keyword>
<dbReference type="SUPFAM" id="SSF52058">
    <property type="entry name" value="L domain-like"/>
    <property type="match status" value="1"/>
</dbReference>
<dbReference type="InterPro" id="IPR058192">
    <property type="entry name" value="WHD_ROQ1-like"/>
</dbReference>
<dbReference type="InterPro" id="IPR032675">
    <property type="entry name" value="LRR_dom_sf"/>
</dbReference>
<evidence type="ECO:0000256" key="4">
    <source>
        <dbReference type="ARBA" id="ARBA00023027"/>
    </source>
</evidence>
<evidence type="ECO:0000256" key="1">
    <source>
        <dbReference type="ARBA" id="ARBA00022614"/>
    </source>
</evidence>
<dbReference type="PROSITE" id="PS50104">
    <property type="entry name" value="TIR"/>
    <property type="match status" value="1"/>
</dbReference>
<evidence type="ECO:0000256" key="3">
    <source>
        <dbReference type="ARBA" id="ARBA00022821"/>
    </source>
</evidence>
<dbReference type="InterPro" id="IPR044974">
    <property type="entry name" value="Disease_R_plants"/>
</dbReference>
<dbReference type="InterPro" id="IPR027417">
    <property type="entry name" value="P-loop_NTPase"/>
</dbReference>
<protein>
    <recommendedName>
        <fullName evidence="6">TIR domain-containing protein</fullName>
    </recommendedName>
</protein>
<dbReference type="GO" id="GO:0043531">
    <property type="term" value="F:ADP binding"/>
    <property type="evidence" value="ECO:0007669"/>
    <property type="project" value="InterPro"/>
</dbReference>
<dbReference type="FunFam" id="3.40.50.10140:FF:000007">
    <property type="entry name" value="Disease resistance protein (TIR-NBS-LRR class)"/>
    <property type="match status" value="1"/>
</dbReference>
<dbReference type="InterPro" id="IPR003593">
    <property type="entry name" value="AAA+_ATPase"/>
</dbReference>
<dbReference type="InterPro" id="IPR036390">
    <property type="entry name" value="WH_DNA-bd_sf"/>
</dbReference>
<dbReference type="InterPro" id="IPR058546">
    <property type="entry name" value="RPS4B/Roq1-like_LRR"/>
</dbReference>
<dbReference type="OMA" id="NIMRRVE"/>
<dbReference type="InterPro" id="IPR042197">
    <property type="entry name" value="Apaf_helical"/>
</dbReference>
<dbReference type="Pfam" id="PF23286">
    <property type="entry name" value="LRR_13"/>
    <property type="match status" value="1"/>
</dbReference>
<keyword evidence="4" id="KW-0520">NAD</keyword>
<dbReference type="SUPFAM" id="SSF52200">
    <property type="entry name" value="Toll/Interleukin receptor TIR domain"/>
    <property type="match status" value="1"/>
</dbReference>
<dbReference type="PANTHER" id="PTHR11017">
    <property type="entry name" value="LEUCINE-RICH REPEAT-CONTAINING PROTEIN"/>
    <property type="match status" value="1"/>
</dbReference>
<sequence>MMPTESEPVQSDIHMRDRAATRPDTKHSEETNQTSSPLMAASSDLKGNYDVFLSFRGTDVRKSFLSHFYAALAQKGIHSYVDSEELRKGDCIKPALMKAIEESCIAIIIFSEDYASSPWCLEEVEKIMECKEQRGLTVLPVFYKVDPREVRTPRGNYRKAMVKHENKFGRDLEKVKRWEKALLDAGSLSGWEFKDKDEAEADLIKRIVQEISMQLDRTPLHVAKHPVGIPRQVVKLKSMLNLESRDDVLMIGLWGQGGIGKTTLAKALYNDIFRGFEAPCFLANVRETSKDSKDLVHLQEKLLSELVRKDLTVSSVDGGINLIQQRLCRKRVLLVLDDVDDVKQLNALAGGREWFGKGSRIIITTRDNHLLTVHGIDEDHIYEVKTLWYREALELFNKHAFLRSEEIVIRRDLVDSALHYANGLPLALEVLGSFLCGRREQEWESALNKLAKSPDKTINGVLKLSYDGLEDYAKEIFLDIACFFKGRSIEYIIEVLNSCDFDTTIGVQVLVEKSLITKEWRKVQMHDLIQLMGMDIVKQECCDDPGRRSRLWLCEDVRDVLSGDMGTNAVKAIVLALPKTEAIYIGPNAFTNMRRLRLLIMINVHNSFQGPICLPNELRWFEWPECPWFPEFSSCPNKLVGLDLRKTNIQVVREQFKAFGNLKYLKFSKCPSVVCIPDLNLTPNLKELDLHGCKNLERAHESVAYHAKLQLLNLKGCSNLHQLPNVLQSKNLEILNLTGCSKLQIFPDIPDKIEGLKELYLKGTSIEELPTSIENLVSLENLSLIDCKKLANLPSTIYKLPNLESLILHGCSKLIKFPKEGDFSVLHGKTGFPKLQILGLEGCNLQEVEFLENNSCFPYLTVLFLSKNNFAKLPTCRQLHKLRALFVSECRQLQAIGKMPEQLEGLMADDCESLTSSVGQSNPYLANS</sequence>
<feature type="domain" description="TIR" evidence="6">
    <location>
        <begin position="47"/>
        <end position="215"/>
    </location>
</feature>
<dbReference type="Pfam" id="PF23282">
    <property type="entry name" value="WHD_ROQ1"/>
    <property type="match status" value="1"/>
</dbReference>
<dbReference type="InterPro" id="IPR002182">
    <property type="entry name" value="NB-ARC"/>
</dbReference>
<dbReference type="Gene3D" id="3.80.10.10">
    <property type="entry name" value="Ribonuclease Inhibitor"/>
    <property type="match status" value="2"/>
</dbReference>
<dbReference type="Gene3D" id="3.40.50.10140">
    <property type="entry name" value="Toll/interleukin-1 receptor homology (TIR) domain"/>
    <property type="match status" value="1"/>
</dbReference>
<evidence type="ECO:0000256" key="2">
    <source>
        <dbReference type="ARBA" id="ARBA00022737"/>
    </source>
</evidence>
<dbReference type="Gramene" id="KCW59106">
    <property type="protein sequence ID" value="KCW59106"/>
    <property type="gene ID" value="EUGRSUZ_H01728"/>
</dbReference>
<dbReference type="GO" id="GO:0006952">
    <property type="term" value="P:defense response"/>
    <property type="evidence" value="ECO:0007669"/>
    <property type="project" value="UniProtKB-KW"/>
</dbReference>
<accession>A0A059AZN6</accession>
<proteinExistence type="predicted"/>
<gene>
    <name evidence="7" type="ORF">EUGRSUZ_H01728</name>
</gene>
<dbReference type="InterPro" id="IPR035897">
    <property type="entry name" value="Toll_tir_struct_dom_sf"/>
</dbReference>
<dbReference type="SUPFAM" id="SSF52540">
    <property type="entry name" value="P-loop containing nucleoside triphosphate hydrolases"/>
    <property type="match status" value="1"/>
</dbReference>
<keyword evidence="2" id="KW-0677">Repeat</keyword>
<dbReference type="SMART" id="SM00382">
    <property type="entry name" value="AAA"/>
    <property type="match status" value="1"/>
</dbReference>
<dbReference type="PANTHER" id="PTHR11017:SF292">
    <property type="entry name" value="AAA+ ATPASE DOMAIN-CONTAINING PROTEIN"/>
    <property type="match status" value="1"/>
</dbReference>
<dbReference type="Gene3D" id="3.40.50.300">
    <property type="entry name" value="P-loop containing nucleotide triphosphate hydrolases"/>
    <property type="match status" value="1"/>
</dbReference>
<evidence type="ECO:0000313" key="7">
    <source>
        <dbReference type="EMBL" id="KCW59106.1"/>
    </source>
</evidence>
<dbReference type="EMBL" id="KK198760">
    <property type="protein sequence ID" value="KCW59106.1"/>
    <property type="molecule type" value="Genomic_DNA"/>
</dbReference>
<dbReference type="GO" id="GO:0007165">
    <property type="term" value="P:signal transduction"/>
    <property type="evidence" value="ECO:0007669"/>
    <property type="project" value="InterPro"/>
</dbReference>
<dbReference type="AlphaFoldDB" id="A0A059AZN6"/>
<dbReference type="eggNOG" id="ENOG502R4BG">
    <property type="taxonomic scope" value="Eukaryota"/>
</dbReference>
<dbReference type="InterPro" id="IPR000157">
    <property type="entry name" value="TIR_dom"/>
</dbReference>
<dbReference type="SUPFAM" id="SSF46785">
    <property type="entry name" value="Winged helix' DNA-binding domain"/>
    <property type="match status" value="1"/>
</dbReference>
<feature type="region of interest" description="Disordered" evidence="5">
    <location>
        <begin position="1"/>
        <end position="41"/>
    </location>
</feature>
<dbReference type="Gene3D" id="1.10.8.430">
    <property type="entry name" value="Helical domain of apoptotic protease-activating factors"/>
    <property type="match status" value="1"/>
</dbReference>
<organism evidence="7">
    <name type="scientific">Eucalyptus grandis</name>
    <name type="common">Flooded gum</name>
    <dbReference type="NCBI Taxonomy" id="71139"/>
    <lineage>
        <taxon>Eukaryota</taxon>
        <taxon>Viridiplantae</taxon>
        <taxon>Streptophyta</taxon>
        <taxon>Embryophyta</taxon>
        <taxon>Tracheophyta</taxon>
        <taxon>Spermatophyta</taxon>
        <taxon>Magnoliopsida</taxon>
        <taxon>eudicotyledons</taxon>
        <taxon>Gunneridae</taxon>
        <taxon>Pentapetalae</taxon>
        <taxon>rosids</taxon>
        <taxon>malvids</taxon>
        <taxon>Myrtales</taxon>
        <taxon>Myrtaceae</taxon>
        <taxon>Myrtoideae</taxon>
        <taxon>Eucalypteae</taxon>
        <taxon>Eucalyptus</taxon>
    </lineage>
</organism>
<evidence type="ECO:0000256" key="5">
    <source>
        <dbReference type="SAM" id="MobiDB-lite"/>
    </source>
</evidence>
<keyword evidence="1" id="KW-0433">Leucine-rich repeat</keyword>
<dbReference type="Pfam" id="PF01582">
    <property type="entry name" value="TIR"/>
    <property type="match status" value="1"/>
</dbReference>
<dbReference type="FunCoup" id="A0A059AZN6">
    <property type="interactions" value="352"/>
</dbReference>
<evidence type="ECO:0000259" key="6">
    <source>
        <dbReference type="PROSITE" id="PS50104"/>
    </source>
</evidence>
<feature type="compositionally biased region" description="Basic and acidic residues" evidence="5">
    <location>
        <begin position="13"/>
        <end position="30"/>
    </location>
</feature>
<reference evidence="7" key="1">
    <citation type="submission" date="2013-07" db="EMBL/GenBank/DDBJ databases">
        <title>The genome of Eucalyptus grandis.</title>
        <authorList>
            <person name="Schmutz J."/>
            <person name="Hayes R."/>
            <person name="Myburg A."/>
            <person name="Tuskan G."/>
            <person name="Grattapaglia D."/>
            <person name="Rokhsar D.S."/>
        </authorList>
    </citation>
    <scope>NUCLEOTIDE SEQUENCE</scope>
    <source>
        <tissue evidence="7">Leaf extractions</tissue>
    </source>
</reference>
<name>A0A059AZN6_EUCGR</name>
<dbReference type="InParanoid" id="A0A059AZN6"/>
<dbReference type="Pfam" id="PF00931">
    <property type="entry name" value="NB-ARC"/>
    <property type="match status" value="1"/>
</dbReference>
<dbReference type="PRINTS" id="PR00364">
    <property type="entry name" value="DISEASERSIST"/>
</dbReference>